<dbReference type="NCBIfam" id="TIGR00526">
    <property type="entry name" value="folB_dom"/>
    <property type="match status" value="1"/>
</dbReference>
<dbReference type="InterPro" id="IPR006156">
    <property type="entry name" value="Dihydroneopterin_aldolase"/>
</dbReference>
<evidence type="ECO:0000313" key="11">
    <source>
        <dbReference type="EMBL" id="AFK42429.1"/>
    </source>
</evidence>
<dbReference type="InterPro" id="IPR043133">
    <property type="entry name" value="GTP-CH-I_C/QueF"/>
</dbReference>
<dbReference type="CDD" id="cd00534">
    <property type="entry name" value="DHNA_DHNTPE"/>
    <property type="match status" value="1"/>
</dbReference>
<evidence type="ECO:0000256" key="7">
    <source>
        <dbReference type="ARBA" id="ARBA00063311"/>
    </source>
</evidence>
<dbReference type="AlphaFoldDB" id="I3SQ87"/>
<feature type="domain" description="Dihydroneopterin aldolase/epimerase" evidence="10">
    <location>
        <begin position="81"/>
        <end position="191"/>
    </location>
</feature>
<dbReference type="SUPFAM" id="SSF55620">
    <property type="entry name" value="Tetrahydrobiopterin biosynthesis enzymes-like"/>
    <property type="match status" value="1"/>
</dbReference>
<comment type="similarity">
    <text evidence="3 8">Belongs to the DHNA family.</text>
</comment>
<dbReference type="PANTHER" id="PTHR42844:SF1">
    <property type="entry name" value="DIHYDRONEOPTERIN ALDOLASE 1-RELATED"/>
    <property type="match status" value="1"/>
</dbReference>
<dbReference type="Pfam" id="PF02152">
    <property type="entry name" value="FolB"/>
    <property type="match status" value="1"/>
</dbReference>
<comment type="function">
    <text evidence="6">Catalyzes the conversion of 7,8-dihydroneopterin into 6-hydroxymethyl-7,8-dihydropterin, a biosynthetic precursor of the vitamin tetrahydrofolate. Can use L-threo-dihydroneopterin and D-erythro-dihydroneopterin as substrates for the formation of 6-hydroxymethyldihydropterin, but it can also catalyze the epimerization of carbon 2' of dihydroneopterin and dihydromonapterin.</text>
</comment>
<dbReference type="GO" id="GO:0046654">
    <property type="term" value="P:tetrahydrofolate biosynthetic process"/>
    <property type="evidence" value="ECO:0007669"/>
    <property type="project" value="UniProtKB-UniRule"/>
</dbReference>
<dbReference type="FunFam" id="3.30.1130.10:FF:000003">
    <property type="entry name" value="7,8-dihydroneopterin aldolase"/>
    <property type="match status" value="1"/>
</dbReference>
<dbReference type="PANTHER" id="PTHR42844">
    <property type="entry name" value="DIHYDRONEOPTERIN ALDOLASE 1-RELATED"/>
    <property type="match status" value="1"/>
</dbReference>
<dbReference type="InterPro" id="IPR006157">
    <property type="entry name" value="FolB_dom"/>
</dbReference>
<evidence type="ECO:0000256" key="6">
    <source>
        <dbReference type="ARBA" id="ARBA00055579"/>
    </source>
</evidence>
<dbReference type="GO" id="GO:0005737">
    <property type="term" value="C:cytoplasm"/>
    <property type="evidence" value="ECO:0007669"/>
    <property type="project" value="TreeGrafter"/>
</dbReference>
<comment type="pathway">
    <text evidence="2 8">Cofactor biosynthesis; tetrahydrofolate biosynthesis; 2-amino-4-hydroxy-6-hydroxymethyl-7,8-dihydropteridine diphosphate from 7,8-dihydroneopterin triphosphate: step 3/4.</text>
</comment>
<feature type="chain" id="PRO_5003679600" description="7,8-dihydroneopterin aldolase" evidence="9">
    <location>
        <begin position="26"/>
        <end position="198"/>
    </location>
</feature>
<sequence length="198" mass="21995">MACSKSYDLYHGLGLFVIIISPVFAHVPPDVEATNPGRKMILDDRISLEEFMRAVHFLGSRMKGNMVIPPRQTTEMASDKLMLSGLLFFGFHGALAEERKQGQKFLVDIEAWIDLKPPGKSDNMSDSVDDAKIYGVAKEVLEGPPHYLVESVVAITVLTNHPQISVIRVKVAKPHVAIHGQLDYLGIEIVRHRSDLPV</sequence>
<dbReference type="EMBL" id="BT142635">
    <property type="protein sequence ID" value="AFK42429.1"/>
    <property type="molecule type" value="mRNA"/>
</dbReference>
<evidence type="ECO:0000256" key="3">
    <source>
        <dbReference type="ARBA" id="ARBA00005708"/>
    </source>
</evidence>
<dbReference type="Gene3D" id="3.30.1130.10">
    <property type="match status" value="1"/>
</dbReference>
<dbReference type="NCBIfam" id="TIGR00525">
    <property type="entry name" value="folB"/>
    <property type="match status" value="1"/>
</dbReference>
<protein>
    <recommendedName>
        <fullName evidence="8">7,8-dihydroneopterin aldolase</fullName>
        <ecNumber evidence="8">4.1.2.25</ecNumber>
    </recommendedName>
</protein>
<comment type="catalytic activity">
    <reaction evidence="1 8">
        <text>7,8-dihydroneopterin = 6-hydroxymethyl-7,8-dihydropterin + glycolaldehyde</text>
        <dbReference type="Rhea" id="RHEA:10540"/>
        <dbReference type="ChEBI" id="CHEBI:17001"/>
        <dbReference type="ChEBI" id="CHEBI:17071"/>
        <dbReference type="ChEBI" id="CHEBI:44841"/>
        <dbReference type="EC" id="4.1.2.25"/>
    </reaction>
</comment>
<keyword evidence="5 8" id="KW-0456">Lyase</keyword>
<evidence type="ECO:0000256" key="9">
    <source>
        <dbReference type="SAM" id="SignalP"/>
    </source>
</evidence>
<dbReference type="SMART" id="SM00905">
    <property type="entry name" value="FolB"/>
    <property type="match status" value="1"/>
</dbReference>
<evidence type="ECO:0000256" key="2">
    <source>
        <dbReference type="ARBA" id="ARBA00005013"/>
    </source>
</evidence>
<comment type="subunit">
    <text evidence="7">Homooctamer. Forms a hollow cylinder assembled from two ring-shaped tetramers.</text>
</comment>
<feature type="signal peptide" evidence="9">
    <location>
        <begin position="1"/>
        <end position="25"/>
    </location>
</feature>
<reference evidence="11" key="1">
    <citation type="submission" date="2012-05" db="EMBL/GenBank/DDBJ databases">
        <authorList>
            <person name="Krishnakumar V."/>
            <person name="Cheung F."/>
            <person name="Xiao Y."/>
            <person name="Chan A."/>
            <person name="Moskal W.A."/>
            <person name="Town C.D."/>
        </authorList>
    </citation>
    <scope>NUCLEOTIDE SEQUENCE</scope>
</reference>
<dbReference type="GO" id="GO:0004150">
    <property type="term" value="F:dihydroneopterin aldolase activity"/>
    <property type="evidence" value="ECO:0007669"/>
    <property type="project" value="UniProtKB-UniRule"/>
</dbReference>
<evidence type="ECO:0000256" key="5">
    <source>
        <dbReference type="ARBA" id="ARBA00023239"/>
    </source>
</evidence>
<comment type="function">
    <text evidence="8">Catalyzes the conversion of 7,8-dihydroneopterin to 6-hydroxymethyl-7,8-dihydropterin.</text>
</comment>
<evidence type="ECO:0000256" key="8">
    <source>
        <dbReference type="RuleBase" id="RU362079"/>
    </source>
</evidence>
<dbReference type="UniPathway" id="UPA00077">
    <property type="reaction ID" value="UER00154"/>
</dbReference>
<evidence type="ECO:0000256" key="4">
    <source>
        <dbReference type="ARBA" id="ARBA00022909"/>
    </source>
</evidence>
<keyword evidence="9" id="KW-0732">Signal</keyword>
<dbReference type="GO" id="GO:0046656">
    <property type="term" value="P:folic acid biosynthetic process"/>
    <property type="evidence" value="ECO:0007669"/>
    <property type="project" value="UniProtKB-UniRule"/>
</dbReference>
<organism evidence="11">
    <name type="scientific">Lotus japonicus</name>
    <name type="common">Lotus corniculatus var. japonicus</name>
    <dbReference type="NCBI Taxonomy" id="34305"/>
    <lineage>
        <taxon>Eukaryota</taxon>
        <taxon>Viridiplantae</taxon>
        <taxon>Streptophyta</taxon>
        <taxon>Embryophyta</taxon>
        <taxon>Tracheophyta</taxon>
        <taxon>Spermatophyta</taxon>
        <taxon>Magnoliopsida</taxon>
        <taxon>eudicotyledons</taxon>
        <taxon>Gunneridae</taxon>
        <taxon>Pentapetalae</taxon>
        <taxon>rosids</taxon>
        <taxon>fabids</taxon>
        <taxon>Fabales</taxon>
        <taxon>Fabaceae</taxon>
        <taxon>Papilionoideae</taxon>
        <taxon>50 kb inversion clade</taxon>
        <taxon>NPAAA clade</taxon>
        <taxon>Hologalegina</taxon>
        <taxon>robinioid clade</taxon>
        <taxon>Loteae</taxon>
        <taxon>Lotus</taxon>
    </lineage>
</organism>
<dbReference type="EC" id="4.1.2.25" evidence="8"/>
<accession>I3SQ87</accession>
<name>I3SQ87_LOTJA</name>
<evidence type="ECO:0000259" key="10">
    <source>
        <dbReference type="SMART" id="SM00905"/>
    </source>
</evidence>
<evidence type="ECO:0000256" key="1">
    <source>
        <dbReference type="ARBA" id="ARBA00001353"/>
    </source>
</evidence>
<proteinExistence type="evidence at transcript level"/>
<keyword evidence="4 8" id="KW-0289">Folate biosynthesis</keyword>